<dbReference type="AlphaFoldDB" id="A0AA35L5F3"/>
<feature type="region of interest" description="Disordered" evidence="1">
    <location>
        <begin position="46"/>
        <end position="107"/>
    </location>
</feature>
<gene>
    <name evidence="2" type="ORF">PODLI_1B028006</name>
</gene>
<sequence length="107" mass="11544">MRGSWAPITQPGALEQIQCSFKSRCLPASLSAPALANGLVSFESYKGKATSDPPLSDEAPSEATLRKRRDISVIAHTQPPRTHETQPNRKVSCASSILANRTRAATR</sequence>
<dbReference type="Proteomes" id="UP001178461">
    <property type="component" value="Chromosome 13"/>
</dbReference>
<reference evidence="2" key="1">
    <citation type="submission" date="2022-12" db="EMBL/GenBank/DDBJ databases">
        <authorList>
            <person name="Alioto T."/>
            <person name="Alioto T."/>
            <person name="Gomez Garrido J."/>
        </authorList>
    </citation>
    <scope>NUCLEOTIDE SEQUENCE</scope>
</reference>
<dbReference type="EMBL" id="OX395138">
    <property type="protein sequence ID" value="CAI5789543.1"/>
    <property type="molecule type" value="Genomic_DNA"/>
</dbReference>
<feature type="compositionally biased region" description="Polar residues" evidence="1">
    <location>
        <begin position="93"/>
        <end position="107"/>
    </location>
</feature>
<name>A0AA35L5F3_9SAUR</name>
<accession>A0AA35L5F3</accession>
<evidence type="ECO:0000256" key="1">
    <source>
        <dbReference type="SAM" id="MobiDB-lite"/>
    </source>
</evidence>
<evidence type="ECO:0000313" key="3">
    <source>
        <dbReference type="Proteomes" id="UP001178461"/>
    </source>
</evidence>
<proteinExistence type="predicted"/>
<keyword evidence="3" id="KW-1185">Reference proteome</keyword>
<organism evidence="2 3">
    <name type="scientific">Podarcis lilfordi</name>
    <name type="common">Lilford's wall lizard</name>
    <dbReference type="NCBI Taxonomy" id="74358"/>
    <lineage>
        <taxon>Eukaryota</taxon>
        <taxon>Metazoa</taxon>
        <taxon>Chordata</taxon>
        <taxon>Craniata</taxon>
        <taxon>Vertebrata</taxon>
        <taxon>Euteleostomi</taxon>
        <taxon>Lepidosauria</taxon>
        <taxon>Squamata</taxon>
        <taxon>Bifurcata</taxon>
        <taxon>Unidentata</taxon>
        <taxon>Episquamata</taxon>
        <taxon>Laterata</taxon>
        <taxon>Lacertibaenia</taxon>
        <taxon>Lacertidae</taxon>
        <taxon>Podarcis</taxon>
    </lineage>
</organism>
<evidence type="ECO:0000313" key="2">
    <source>
        <dbReference type="EMBL" id="CAI5789543.1"/>
    </source>
</evidence>
<protein>
    <submittedName>
        <fullName evidence="2">Uncharacterized protein</fullName>
    </submittedName>
</protein>